<reference evidence="1 2" key="1">
    <citation type="journal article" date="2015" name="Int. J. Syst. Evol. Microbiol.">
        <title>Flavisolibacter ginsenosidimutans sp. nov., with ginsenoside-converting activity isolated from soil used for cultivating ginseng.</title>
        <authorList>
            <person name="Zhao Y."/>
            <person name="Liu Q."/>
            <person name="Kang M.S."/>
            <person name="Jin F."/>
            <person name="Yu H."/>
            <person name="Im W.T."/>
        </authorList>
    </citation>
    <scope>NUCLEOTIDE SEQUENCE [LARGE SCALE GENOMIC DNA]</scope>
    <source>
        <strain evidence="1 2">Gsoil 636</strain>
    </source>
</reference>
<protein>
    <submittedName>
        <fullName evidence="1">Uncharacterized protein</fullName>
    </submittedName>
</protein>
<dbReference type="Pfam" id="PF18163">
    <property type="entry name" value="LD_cluster2"/>
    <property type="match status" value="1"/>
</dbReference>
<keyword evidence="2" id="KW-1185">Reference proteome</keyword>
<dbReference type="KEGG" id="fgg:FSB75_12285"/>
<evidence type="ECO:0000313" key="1">
    <source>
        <dbReference type="EMBL" id="QEC56639.1"/>
    </source>
</evidence>
<dbReference type="RefSeq" id="WP_146787768.1">
    <property type="nucleotide sequence ID" value="NZ_BAABIO010000003.1"/>
</dbReference>
<dbReference type="OrthoDB" id="8364978at2"/>
<dbReference type="AlphaFoldDB" id="A0A5B8UKD9"/>
<name>A0A5B8UKD9_9BACT</name>
<accession>A0A5B8UKD9</accession>
<sequence>MTNNAPNVSDLSINESSDTTKAEIRSIKIDLLKSPPLVGHTVALSSSESDNLGKFGLSDLHLADLVIEINRYLLSTGASVAYGGDLRAGGLTEILIELVDQFKFTDVKEKDRLKSYLAFPLSLSLTKEMQAQYTHRVKFIKTIPPDDILAVDPNVFIPPVGSDNLFIWARSLTYMREKMEEECNARIFIGGRAQRYKGRAPGVLEEMLIALKAEKPIYLIGGFGGVVANVCSHLNNGGELKDVLDTIKASSEYQEMMQEYNRRQISQLMSWPDELFNELQGGWAIISQRNGLSIEENQKLAGTKHVYEIIYYLLKGLVNCLN</sequence>
<organism evidence="1 2">
    <name type="scientific">Flavisolibacter ginsenosidimutans</name>
    <dbReference type="NCBI Taxonomy" id="661481"/>
    <lineage>
        <taxon>Bacteria</taxon>
        <taxon>Pseudomonadati</taxon>
        <taxon>Bacteroidota</taxon>
        <taxon>Chitinophagia</taxon>
        <taxon>Chitinophagales</taxon>
        <taxon>Chitinophagaceae</taxon>
        <taxon>Flavisolibacter</taxon>
    </lineage>
</organism>
<proteinExistence type="predicted"/>
<gene>
    <name evidence="1" type="ORF">FSB75_12285</name>
</gene>
<evidence type="ECO:0000313" key="2">
    <source>
        <dbReference type="Proteomes" id="UP000321204"/>
    </source>
</evidence>
<dbReference type="Proteomes" id="UP000321204">
    <property type="component" value="Chromosome"/>
</dbReference>
<dbReference type="EMBL" id="CP042433">
    <property type="protein sequence ID" value="QEC56639.1"/>
    <property type="molecule type" value="Genomic_DNA"/>
</dbReference>
<dbReference type="InterPro" id="IPR041160">
    <property type="entry name" value="LD_cluster2"/>
</dbReference>